<sequence>MFHSVPPSPSDVSCIEINGLCGFLHCITIIVNILVKRKRFMSVIHQLQHIYPSLRVITETEAGDTDQWDYFLSPEEEIIAIPKTERNEQELELLSIFLSPFEGHSVTCTEREAAWKDLVRTGELKPGVSWPLSYRFILFTFDDSSTEKSTIKEALQSLFPERMPLLWQSDRSGYIVEEIFSDDQDVLTFEGIPDVLMSDFYTNIQFFTSHFSSHLQEAGAILEWALKGADLADRYHLPGVVSYKDIIPYFYVDDLPDTDWHQIEQSIFQEVLEDKDLLQTIKVFLESGSNTSLAAKRLYMHRNSLQYRVDKFIEKTDLDIKNFKGAVITYLALLHLQL</sequence>
<reference evidence="3 4" key="1">
    <citation type="submission" date="2019-11" db="EMBL/GenBank/DDBJ databases">
        <title>Genome sequences of 17 halophilic strains isolated from different environments.</title>
        <authorList>
            <person name="Furrow R.E."/>
        </authorList>
    </citation>
    <scope>NUCLEOTIDE SEQUENCE [LARGE SCALE GENOMIC DNA]</scope>
    <source>
        <strain evidence="3 4">22511_23_Filter</strain>
    </source>
</reference>
<dbReference type="InterPro" id="IPR051448">
    <property type="entry name" value="CdaR-like_regulators"/>
</dbReference>
<keyword evidence="1" id="KW-0812">Transmembrane</keyword>
<dbReference type="EMBL" id="WMET01000001">
    <property type="protein sequence ID" value="MYL18360.1"/>
    <property type="molecule type" value="Genomic_DNA"/>
</dbReference>
<dbReference type="InterPro" id="IPR025736">
    <property type="entry name" value="PucR_C-HTH_dom"/>
</dbReference>
<evidence type="ECO:0000313" key="3">
    <source>
        <dbReference type="EMBL" id="MYL18360.1"/>
    </source>
</evidence>
<keyword evidence="1" id="KW-1133">Transmembrane helix</keyword>
<evidence type="ECO:0000259" key="2">
    <source>
        <dbReference type="Pfam" id="PF13556"/>
    </source>
</evidence>
<dbReference type="AlphaFoldDB" id="A0A845DLJ8"/>
<feature type="transmembrane region" description="Helical" evidence="1">
    <location>
        <begin position="15"/>
        <end position="35"/>
    </location>
</feature>
<accession>A0A845DLJ8</accession>
<comment type="caution">
    <text evidence="3">The sequence shown here is derived from an EMBL/GenBank/DDBJ whole genome shotgun (WGS) entry which is preliminary data.</text>
</comment>
<dbReference type="PANTHER" id="PTHR33744">
    <property type="entry name" value="CARBOHYDRATE DIACID REGULATOR"/>
    <property type="match status" value="1"/>
</dbReference>
<organism evidence="3 4">
    <name type="scientific">Halobacillus litoralis</name>
    <dbReference type="NCBI Taxonomy" id="45668"/>
    <lineage>
        <taxon>Bacteria</taxon>
        <taxon>Bacillati</taxon>
        <taxon>Bacillota</taxon>
        <taxon>Bacilli</taxon>
        <taxon>Bacillales</taxon>
        <taxon>Bacillaceae</taxon>
        <taxon>Halobacillus</taxon>
    </lineage>
</organism>
<dbReference type="PANTHER" id="PTHR33744:SF15">
    <property type="entry name" value="CARBOHYDRATE DIACID REGULATOR"/>
    <property type="match status" value="1"/>
</dbReference>
<dbReference type="Pfam" id="PF13556">
    <property type="entry name" value="HTH_30"/>
    <property type="match status" value="1"/>
</dbReference>
<feature type="domain" description="PucR C-terminal helix-turn-helix" evidence="2">
    <location>
        <begin position="277"/>
        <end position="334"/>
    </location>
</feature>
<evidence type="ECO:0000313" key="4">
    <source>
        <dbReference type="Proteomes" id="UP000460949"/>
    </source>
</evidence>
<proteinExistence type="predicted"/>
<dbReference type="Gene3D" id="1.10.10.2840">
    <property type="entry name" value="PucR C-terminal helix-turn-helix domain"/>
    <property type="match status" value="1"/>
</dbReference>
<dbReference type="Proteomes" id="UP000460949">
    <property type="component" value="Unassembled WGS sequence"/>
</dbReference>
<gene>
    <name evidence="3" type="ORF">GLW04_00575</name>
</gene>
<keyword evidence="1" id="KW-0472">Membrane</keyword>
<protein>
    <recommendedName>
        <fullName evidence="2">PucR C-terminal helix-turn-helix domain-containing protein</fullName>
    </recommendedName>
</protein>
<dbReference type="InterPro" id="IPR042070">
    <property type="entry name" value="PucR_C-HTH_sf"/>
</dbReference>
<evidence type="ECO:0000256" key="1">
    <source>
        <dbReference type="SAM" id="Phobius"/>
    </source>
</evidence>
<name>A0A845DLJ8_9BACI</name>